<evidence type="ECO:0008006" key="5">
    <source>
        <dbReference type="Google" id="ProtNLM"/>
    </source>
</evidence>
<keyword evidence="2" id="KW-0732">Signal</keyword>
<sequence length="172" mass="18320">MPQPRVTVKLVSLTALAAAMLAPVPAAAREHGRDAERDRALSEMQGRLGNPETQRAIGDAMAGMMAAMLDMKAAPFLKAMDRVGKSTGEAPQHREIPDNATLGDLAGPEARRMPEEVARKAPAMMGAAGAMVGAMGEMLPQLEEAGKRMGEQMRKTMDHAADRADDDRDTAE</sequence>
<dbReference type="EMBL" id="JBHLTL010000011">
    <property type="protein sequence ID" value="MFC0590426.1"/>
    <property type="molecule type" value="Genomic_DNA"/>
</dbReference>
<reference evidence="3 4" key="1">
    <citation type="submission" date="2024-09" db="EMBL/GenBank/DDBJ databases">
        <authorList>
            <person name="Sun Q."/>
            <person name="Mori K."/>
        </authorList>
    </citation>
    <scope>NUCLEOTIDE SEQUENCE [LARGE SCALE GENOMIC DNA]</scope>
    <source>
        <strain evidence="3 4">NCAIM B.02537</strain>
    </source>
</reference>
<accession>A0ABV6PKQ2</accession>
<dbReference type="RefSeq" id="WP_379481887.1">
    <property type="nucleotide sequence ID" value="NZ_JBHLTL010000011.1"/>
</dbReference>
<evidence type="ECO:0000313" key="4">
    <source>
        <dbReference type="Proteomes" id="UP001589943"/>
    </source>
</evidence>
<feature type="chain" id="PRO_5047184413" description="DUF4175 domain-containing protein" evidence="2">
    <location>
        <begin position="29"/>
        <end position="172"/>
    </location>
</feature>
<evidence type="ECO:0000256" key="2">
    <source>
        <dbReference type="SAM" id="SignalP"/>
    </source>
</evidence>
<dbReference type="Proteomes" id="UP001589943">
    <property type="component" value="Unassembled WGS sequence"/>
</dbReference>
<feature type="region of interest" description="Disordered" evidence="1">
    <location>
        <begin position="148"/>
        <end position="172"/>
    </location>
</feature>
<evidence type="ECO:0000313" key="3">
    <source>
        <dbReference type="EMBL" id="MFC0590426.1"/>
    </source>
</evidence>
<keyword evidence="4" id="KW-1185">Reference proteome</keyword>
<comment type="caution">
    <text evidence="3">The sequence shown here is derived from an EMBL/GenBank/DDBJ whole genome shotgun (WGS) entry which is preliminary data.</text>
</comment>
<gene>
    <name evidence="3" type="ORF">ACFFF7_13520</name>
</gene>
<name>A0ABV6PKQ2_9SPHN</name>
<proteinExistence type="predicted"/>
<feature type="region of interest" description="Disordered" evidence="1">
    <location>
        <begin position="85"/>
        <end position="106"/>
    </location>
</feature>
<feature type="signal peptide" evidence="2">
    <location>
        <begin position="1"/>
        <end position="28"/>
    </location>
</feature>
<evidence type="ECO:0000256" key="1">
    <source>
        <dbReference type="SAM" id="MobiDB-lite"/>
    </source>
</evidence>
<organism evidence="3 4">
    <name type="scientific">Novosphingobium aquiterrae</name>
    <dbReference type="NCBI Taxonomy" id="624388"/>
    <lineage>
        <taxon>Bacteria</taxon>
        <taxon>Pseudomonadati</taxon>
        <taxon>Pseudomonadota</taxon>
        <taxon>Alphaproteobacteria</taxon>
        <taxon>Sphingomonadales</taxon>
        <taxon>Sphingomonadaceae</taxon>
        <taxon>Novosphingobium</taxon>
    </lineage>
</organism>
<feature type="compositionally biased region" description="Basic and acidic residues" evidence="1">
    <location>
        <begin position="28"/>
        <end position="41"/>
    </location>
</feature>
<feature type="region of interest" description="Disordered" evidence="1">
    <location>
        <begin position="26"/>
        <end position="45"/>
    </location>
</feature>
<protein>
    <recommendedName>
        <fullName evidence="5">DUF4175 domain-containing protein</fullName>
    </recommendedName>
</protein>